<sequence length="177" mass="20394">MSKIVILYLIEIKSLENKLTSICWKNDGNLLFCDEFSKICSICADGNNRNVRIKGDSNSTTYDDCYPFVIAFKNGLFLVNTLINETAIRHIYSFTENHLSMSPSKRYRVTVRAKGHNERDSLFHGEAGRITEITMLYDHDPRFEIIYKDSVKYKKHITIANLVATNENANKVTMEEI</sequence>
<evidence type="ECO:0000313" key="1">
    <source>
        <dbReference type="EMBL" id="KAL2737631.1"/>
    </source>
</evidence>
<name>A0ABD2BXX0_VESSQ</name>
<dbReference type="EMBL" id="JAUDFV010000027">
    <property type="protein sequence ID" value="KAL2737631.1"/>
    <property type="molecule type" value="Genomic_DNA"/>
</dbReference>
<organism evidence="1 2">
    <name type="scientific">Vespula squamosa</name>
    <name type="common">Southern yellow jacket</name>
    <name type="synonym">Wasp</name>
    <dbReference type="NCBI Taxonomy" id="30214"/>
    <lineage>
        <taxon>Eukaryota</taxon>
        <taxon>Metazoa</taxon>
        <taxon>Ecdysozoa</taxon>
        <taxon>Arthropoda</taxon>
        <taxon>Hexapoda</taxon>
        <taxon>Insecta</taxon>
        <taxon>Pterygota</taxon>
        <taxon>Neoptera</taxon>
        <taxon>Endopterygota</taxon>
        <taxon>Hymenoptera</taxon>
        <taxon>Apocrita</taxon>
        <taxon>Aculeata</taxon>
        <taxon>Vespoidea</taxon>
        <taxon>Vespidae</taxon>
        <taxon>Vespinae</taxon>
        <taxon>Vespula</taxon>
    </lineage>
</organism>
<evidence type="ECO:0000313" key="2">
    <source>
        <dbReference type="Proteomes" id="UP001607302"/>
    </source>
</evidence>
<keyword evidence="2" id="KW-1185">Reference proteome</keyword>
<accession>A0ABD2BXX0</accession>
<gene>
    <name evidence="1" type="ORF">V1478_001717</name>
</gene>
<comment type="caution">
    <text evidence="1">The sequence shown here is derived from an EMBL/GenBank/DDBJ whole genome shotgun (WGS) entry which is preliminary data.</text>
</comment>
<dbReference type="Proteomes" id="UP001607302">
    <property type="component" value="Unassembled WGS sequence"/>
</dbReference>
<reference evidence="1 2" key="1">
    <citation type="journal article" date="2024" name="Ann. Entomol. Soc. Am.">
        <title>Genomic analyses of the southern and eastern yellowjacket wasps (Hymenoptera: Vespidae) reveal evolutionary signatures of social life.</title>
        <authorList>
            <person name="Catto M.A."/>
            <person name="Caine P.B."/>
            <person name="Orr S.E."/>
            <person name="Hunt B.G."/>
            <person name="Goodisman M.A.D."/>
        </authorList>
    </citation>
    <scope>NUCLEOTIDE SEQUENCE [LARGE SCALE GENOMIC DNA]</scope>
    <source>
        <strain evidence="1">233</strain>
        <tissue evidence="1">Head and thorax</tissue>
    </source>
</reference>
<proteinExistence type="predicted"/>
<dbReference type="AlphaFoldDB" id="A0ABD2BXX0"/>
<protein>
    <submittedName>
        <fullName evidence="1">Cilia- and flagella-associated protein 43-like</fullName>
    </submittedName>
</protein>